<dbReference type="Proteomes" id="UP001596037">
    <property type="component" value="Unassembled WGS sequence"/>
</dbReference>
<sequence length="569" mass="61242">MTMTANRRVLLVDDMPAIHEDFRKILGIRPEVDLMDEAEAALFGQAPAVTRESYLMDSAYQGQEGVALAQAAVAAGQPYALAFVDMRMPPGWDGVETIEHLWRADPQLQVVICTAYSDHSWDEVLARLDVQDRLLVIKKPFDMIEVSQLARTLTSKWTLARQAATETGRLEQAVRERTAELAAAKEVAEAATRAKSDFLANMSHEIRTPMNAIIGLSELLLQGEPTAAQHEYLVRVLGSGRHLMRIIDDILDFSKVEAGRLELVLGDFTLQGLFDDVASQLGEASRARGLALTFEVGAGIPPRLVGDALRLGQILINFAGNAVKFTESGTVAVSVRLLARTAGGVRLQFSVQDTGIGLSAEQIGRLFQTFEQADSSITRNFGGTGLGLAICRKLAGLMGGEVGVQSEAGVGSTFWLALDLCEGAVAAPAPQPTAPAAPDGVDVLAGARILLVEDNDLNQMVATRLLEHRGCVVEVADNGQVALDRLAEDSYDLVLMDLQMPVMDGLATTAAIRANPAHRLLPIVALTANATPQDRQRCLDAGMNDFISKPVDAKALWTQLRKWLAPAAP</sequence>
<dbReference type="CDD" id="cd16922">
    <property type="entry name" value="HATPase_EvgS-ArcB-TorS-like"/>
    <property type="match status" value="1"/>
</dbReference>
<dbReference type="SUPFAM" id="SSF52172">
    <property type="entry name" value="CheY-like"/>
    <property type="match status" value="2"/>
</dbReference>
<dbReference type="InterPro" id="IPR001789">
    <property type="entry name" value="Sig_transdc_resp-reg_receiver"/>
</dbReference>
<dbReference type="CDD" id="cd17546">
    <property type="entry name" value="REC_hyHK_CKI1_RcsC-like"/>
    <property type="match status" value="1"/>
</dbReference>
<comment type="catalytic activity">
    <reaction evidence="1">
        <text>ATP + protein L-histidine = ADP + protein N-phospho-L-histidine.</text>
        <dbReference type="EC" id="2.7.13.3"/>
    </reaction>
</comment>
<dbReference type="InterPro" id="IPR011006">
    <property type="entry name" value="CheY-like_superfamily"/>
</dbReference>
<evidence type="ECO:0000256" key="3">
    <source>
        <dbReference type="ARBA" id="ARBA00022553"/>
    </source>
</evidence>
<evidence type="ECO:0000259" key="5">
    <source>
        <dbReference type="PROSITE" id="PS50109"/>
    </source>
</evidence>
<dbReference type="InterPro" id="IPR036890">
    <property type="entry name" value="HATPase_C_sf"/>
</dbReference>
<dbReference type="PROSITE" id="PS50109">
    <property type="entry name" value="HIS_KIN"/>
    <property type="match status" value="1"/>
</dbReference>
<dbReference type="PANTHER" id="PTHR45339:SF5">
    <property type="entry name" value="HISTIDINE KINASE"/>
    <property type="match status" value="1"/>
</dbReference>
<feature type="domain" description="Response regulatory" evidence="6">
    <location>
        <begin position="448"/>
        <end position="564"/>
    </location>
</feature>
<reference evidence="8" key="1">
    <citation type="journal article" date="2019" name="Int. J. Syst. Evol. Microbiol.">
        <title>The Global Catalogue of Microorganisms (GCM) 10K type strain sequencing project: providing services to taxonomists for standard genome sequencing and annotation.</title>
        <authorList>
            <consortium name="The Broad Institute Genomics Platform"/>
            <consortium name="The Broad Institute Genome Sequencing Center for Infectious Disease"/>
            <person name="Wu L."/>
            <person name="Ma J."/>
        </authorList>
    </citation>
    <scope>NUCLEOTIDE SEQUENCE [LARGE SCALE GENOMIC DNA]</scope>
    <source>
        <strain evidence="8">CCUG 57401</strain>
    </source>
</reference>
<dbReference type="EMBL" id="JBHSMF010000015">
    <property type="protein sequence ID" value="MFC5500323.1"/>
    <property type="molecule type" value="Genomic_DNA"/>
</dbReference>
<dbReference type="Pfam" id="PF00512">
    <property type="entry name" value="HisKA"/>
    <property type="match status" value="1"/>
</dbReference>
<dbReference type="PANTHER" id="PTHR45339">
    <property type="entry name" value="HYBRID SIGNAL TRANSDUCTION HISTIDINE KINASE J"/>
    <property type="match status" value="1"/>
</dbReference>
<dbReference type="SMART" id="SM00448">
    <property type="entry name" value="REC"/>
    <property type="match status" value="2"/>
</dbReference>
<keyword evidence="3 4" id="KW-0597">Phosphoprotein</keyword>
<dbReference type="SUPFAM" id="SSF55874">
    <property type="entry name" value="ATPase domain of HSP90 chaperone/DNA topoisomerase II/histidine kinase"/>
    <property type="match status" value="1"/>
</dbReference>
<dbReference type="Gene3D" id="3.30.565.10">
    <property type="entry name" value="Histidine kinase-like ATPase, C-terminal domain"/>
    <property type="match status" value="1"/>
</dbReference>
<dbReference type="EC" id="2.7.13.3" evidence="2"/>
<dbReference type="InterPro" id="IPR005467">
    <property type="entry name" value="His_kinase_dom"/>
</dbReference>
<dbReference type="InterPro" id="IPR003661">
    <property type="entry name" value="HisK_dim/P_dom"/>
</dbReference>
<dbReference type="InterPro" id="IPR004358">
    <property type="entry name" value="Sig_transdc_His_kin-like_C"/>
</dbReference>
<proteinExistence type="predicted"/>
<dbReference type="SUPFAM" id="SSF47384">
    <property type="entry name" value="Homodimeric domain of signal transducing histidine kinase"/>
    <property type="match status" value="1"/>
</dbReference>
<dbReference type="Pfam" id="PF02518">
    <property type="entry name" value="HATPase_c"/>
    <property type="match status" value="1"/>
</dbReference>
<evidence type="ECO:0000256" key="2">
    <source>
        <dbReference type="ARBA" id="ARBA00012438"/>
    </source>
</evidence>
<dbReference type="PROSITE" id="PS50110">
    <property type="entry name" value="RESPONSE_REGULATORY"/>
    <property type="match status" value="2"/>
</dbReference>
<dbReference type="Pfam" id="PF00072">
    <property type="entry name" value="Response_reg"/>
    <property type="match status" value="2"/>
</dbReference>
<dbReference type="RefSeq" id="WP_376852575.1">
    <property type="nucleotide sequence ID" value="NZ_JBHSMF010000015.1"/>
</dbReference>
<dbReference type="InterPro" id="IPR036097">
    <property type="entry name" value="HisK_dim/P_sf"/>
</dbReference>
<dbReference type="SMART" id="SM00387">
    <property type="entry name" value="HATPase_c"/>
    <property type="match status" value="1"/>
</dbReference>
<feature type="domain" description="Response regulatory" evidence="6">
    <location>
        <begin position="8"/>
        <end position="154"/>
    </location>
</feature>
<protein>
    <recommendedName>
        <fullName evidence="2">histidine kinase</fullName>
        <ecNumber evidence="2">2.7.13.3</ecNumber>
    </recommendedName>
</protein>
<dbReference type="SMART" id="SM00388">
    <property type="entry name" value="HisKA"/>
    <property type="match status" value="1"/>
</dbReference>
<evidence type="ECO:0000313" key="8">
    <source>
        <dbReference type="Proteomes" id="UP001596037"/>
    </source>
</evidence>
<gene>
    <name evidence="7" type="ORF">ACFPOE_22460</name>
</gene>
<evidence type="ECO:0000313" key="7">
    <source>
        <dbReference type="EMBL" id="MFC5500323.1"/>
    </source>
</evidence>
<feature type="domain" description="Histidine kinase" evidence="5">
    <location>
        <begin position="201"/>
        <end position="422"/>
    </location>
</feature>
<dbReference type="CDD" id="cd00082">
    <property type="entry name" value="HisKA"/>
    <property type="match status" value="1"/>
</dbReference>
<evidence type="ECO:0000256" key="4">
    <source>
        <dbReference type="PROSITE-ProRule" id="PRU00169"/>
    </source>
</evidence>
<dbReference type="Gene3D" id="1.10.287.130">
    <property type="match status" value="1"/>
</dbReference>
<evidence type="ECO:0000256" key="1">
    <source>
        <dbReference type="ARBA" id="ARBA00000085"/>
    </source>
</evidence>
<dbReference type="Gene3D" id="3.40.50.2300">
    <property type="match status" value="2"/>
</dbReference>
<feature type="modified residue" description="4-aspartylphosphate" evidence="4">
    <location>
        <position position="497"/>
    </location>
</feature>
<dbReference type="InterPro" id="IPR003594">
    <property type="entry name" value="HATPase_dom"/>
</dbReference>
<keyword evidence="8" id="KW-1185">Reference proteome</keyword>
<feature type="modified residue" description="4-aspartylphosphate" evidence="4">
    <location>
        <position position="85"/>
    </location>
</feature>
<comment type="caution">
    <text evidence="7">The sequence shown here is derived from an EMBL/GenBank/DDBJ whole genome shotgun (WGS) entry which is preliminary data.</text>
</comment>
<accession>A0ABW0NL52</accession>
<name>A0ABW0NL52_9BURK</name>
<organism evidence="7 8">
    <name type="scientific">Caenimonas terrae</name>
    <dbReference type="NCBI Taxonomy" id="696074"/>
    <lineage>
        <taxon>Bacteria</taxon>
        <taxon>Pseudomonadati</taxon>
        <taxon>Pseudomonadota</taxon>
        <taxon>Betaproteobacteria</taxon>
        <taxon>Burkholderiales</taxon>
        <taxon>Comamonadaceae</taxon>
        <taxon>Caenimonas</taxon>
    </lineage>
</organism>
<evidence type="ECO:0000259" key="6">
    <source>
        <dbReference type="PROSITE" id="PS50110"/>
    </source>
</evidence>
<dbReference type="PRINTS" id="PR00344">
    <property type="entry name" value="BCTRLSENSOR"/>
</dbReference>